<keyword evidence="3" id="KW-1185">Reference proteome</keyword>
<organism evidence="2 3">
    <name type="scientific">Trametes versicolor (strain FP-101664)</name>
    <name type="common">White-rot fungus</name>
    <name type="synonym">Coriolus versicolor</name>
    <dbReference type="NCBI Taxonomy" id="717944"/>
    <lineage>
        <taxon>Eukaryota</taxon>
        <taxon>Fungi</taxon>
        <taxon>Dikarya</taxon>
        <taxon>Basidiomycota</taxon>
        <taxon>Agaricomycotina</taxon>
        <taxon>Agaricomycetes</taxon>
        <taxon>Polyporales</taxon>
        <taxon>Polyporaceae</taxon>
        <taxon>Trametes</taxon>
    </lineage>
</organism>
<proteinExistence type="predicted"/>
<protein>
    <submittedName>
        <fullName evidence="2">Uncharacterized protein</fullName>
    </submittedName>
</protein>
<evidence type="ECO:0000313" key="2">
    <source>
        <dbReference type="EMBL" id="EIW51439.1"/>
    </source>
</evidence>
<accession>R7S8Z1</accession>
<evidence type="ECO:0000313" key="3">
    <source>
        <dbReference type="Proteomes" id="UP000054317"/>
    </source>
</evidence>
<name>R7S8Z1_TRAVS</name>
<reference evidence="3" key="1">
    <citation type="journal article" date="2012" name="Science">
        <title>The Paleozoic origin of enzymatic lignin decomposition reconstructed from 31 fungal genomes.</title>
        <authorList>
            <person name="Floudas D."/>
            <person name="Binder M."/>
            <person name="Riley R."/>
            <person name="Barry K."/>
            <person name="Blanchette R.A."/>
            <person name="Henrissat B."/>
            <person name="Martinez A.T."/>
            <person name="Otillar R."/>
            <person name="Spatafora J.W."/>
            <person name="Yadav J.S."/>
            <person name="Aerts A."/>
            <person name="Benoit I."/>
            <person name="Boyd A."/>
            <person name="Carlson A."/>
            <person name="Copeland A."/>
            <person name="Coutinho P.M."/>
            <person name="de Vries R.P."/>
            <person name="Ferreira P."/>
            <person name="Findley K."/>
            <person name="Foster B."/>
            <person name="Gaskell J."/>
            <person name="Glotzer D."/>
            <person name="Gorecki P."/>
            <person name="Heitman J."/>
            <person name="Hesse C."/>
            <person name="Hori C."/>
            <person name="Igarashi K."/>
            <person name="Jurgens J.A."/>
            <person name="Kallen N."/>
            <person name="Kersten P."/>
            <person name="Kohler A."/>
            <person name="Kuees U."/>
            <person name="Kumar T.K.A."/>
            <person name="Kuo A."/>
            <person name="LaButti K."/>
            <person name="Larrondo L.F."/>
            <person name="Lindquist E."/>
            <person name="Ling A."/>
            <person name="Lombard V."/>
            <person name="Lucas S."/>
            <person name="Lundell T."/>
            <person name="Martin R."/>
            <person name="McLaughlin D.J."/>
            <person name="Morgenstern I."/>
            <person name="Morin E."/>
            <person name="Murat C."/>
            <person name="Nagy L.G."/>
            <person name="Nolan M."/>
            <person name="Ohm R.A."/>
            <person name="Patyshakuliyeva A."/>
            <person name="Rokas A."/>
            <person name="Ruiz-Duenas F.J."/>
            <person name="Sabat G."/>
            <person name="Salamov A."/>
            <person name="Samejima M."/>
            <person name="Schmutz J."/>
            <person name="Slot J.C."/>
            <person name="St John F."/>
            <person name="Stenlid J."/>
            <person name="Sun H."/>
            <person name="Sun S."/>
            <person name="Syed K."/>
            <person name="Tsang A."/>
            <person name="Wiebenga A."/>
            <person name="Young D."/>
            <person name="Pisabarro A."/>
            <person name="Eastwood D.C."/>
            <person name="Martin F."/>
            <person name="Cullen D."/>
            <person name="Grigoriev I.V."/>
            <person name="Hibbett D.S."/>
        </authorList>
    </citation>
    <scope>NUCLEOTIDE SEQUENCE [LARGE SCALE GENOMIC DNA]</scope>
    <source>
        <strain evidence="3">FP-101664</strain>
    </source>
</reference>
<evidence type="ECO:0000256" key="1">
    <source>
        <dbReference type="SAM" id="MobiDB-lite"/>
    </source>
</evidence>
<dbReference type="KEGG" id="tvs:TRAVEDRAFT_54555"/>
<dbReference type="RefSeq" id="XP_008045665.1">
    <property type="nucleotide sequence ID" value="XM_008047474.1"/>
</dbReference>
<dbReference type="AlphaFoldDB" id="R7S8Z1"/>
<dbReference type="Proteomes" id="UP000054317">
    <property type="component" value="Unassembled WGS sequence"/>
</dbReference>
<dbReference type="GeneID" id="19417434"/>
<gene>
    <name evidence="2" type="ORF">TRAVEDRAFT_54555</name>
</gene>
<feature type="compositionally biased region" description="Polar residues" evidence="1">
    <location>
        <begin position="77"/>
        <end position="91"/>
    </location>
</feature>
<dbReference type="EMBL" id="JH711803">
    <property type="protein sequence ID" value="EIW51439.1"/>
    <property type="molecule type" value="Genomic_DNA"/>
</dbReference>
<sequence>MDMMLAMRWHRLRTQDALDKVRGPLPLAGRCTARHTAGALALHLGRAKLQRRAPVHPCPKPAHTDSSGITSMPAPEVSSTQDVSPVLNRTPTHLSAVSHIRRLRPAQTSMASTLADTQ</sequence>
<feature type="region of interest" description="Disordered" evidence="1">
    <location>
        <begin position="51"/>
        <end position="91"/>
    </location>
</feature>